<evidence type="ECO:0008006" key="3">
    <source>
        <dbReference type="Google" id="ProtNLM"/>
    </source>
</evidence>
<dbReference type="Pfam" id="PF06866">
    <property type="entry name" value="DUF1256"/>
    <property type="match status" value="1"/>
</dbReference>
<dbReference type="AlphaFoldDB" id="A0A0L6ZBF9"/>
<organism evidence="1 2">
    <name type="scientific">Clostridium homopropionicum DSM 5847</name>
    <dbReference type="NCBI Taxonomy" id="1121318"/>
    <lineage>
        <taxon>Bacteria</taxon>
        <taxon>Bacillati</taxon>
        <taxon>Bacillota</taxon>
        <taxon>Clostridia</taxon>
        <taxon>Eubacteriales</taxon>
        <taxon>Clostridiaceae</taxon>
        <taxon>Clostridium</taxon>
    </lineage>
</organism>
<keyword evidence="2" id="KW-1185">Reference proteome</keyword>
<accession>A0A0L6ZBF9</accession>
<protein>
    <recommendedName>
        <fullName evidence="3">Sporulation protein YyaC</fullName>
    </recommendedName>
</protein>
<gene>
    <name evidence="1" type="ORF">CLHOM_12930</name>
</gene>
<dbReference type="InterPro" id="IPR023430">
    <property type="entry name" value="Pept_HybD-like_dom_sf"/>
</dbReference>
<dbReference type="PATRIC" id="fig|1121318.3.peg.1306"/>
<sequence length="204" mass="22696">MSKYVINSNDIDSVYDLRDILSQKIFNILKDKRPIIFLCIGTDRSTGDSLGPLVGNRLRYIIGKDFYLYGTLEFPVHAKNLVSVIDEINSKYENPYIIAIDACLGSIQSIGNIIIEDKPLSPGAAMNKQLPKVGNLSITGIVNISGALEFMVLQNTRLFTVMHLSDVIYRGIYHCILKTVGYKKASDFSISLSNKISRLLDSNS</sequence>
<evidence type="ECO:0000313" key="2">
    <source>
        <dbReference type="Proteomes" id="UP000037043"/>
    </source>
</evidence>
<dbReference type="NCBIfam" id="TIGR02841">
    <property type="entry name" value="spore_YyaC"/>
    <property type="match status" value="1"/>
</dbReference>
<name>A0A0L6ZBF9_9CLOT</name>
<proteinExistence type="predicted"/>
<reference evidence="2" key="1">
    <citation type="submission" date="2015-08" db="EMBL/GenBank/DDBJ databases">
        <title>Genome sequence of the strict anaerobe Clostridium homopropionicum LuHBu1 (DSM 5847T).</title>
        <authorList>
            <person name="Poehlein A."/>
            <person name="Beck M."/>
            <person name="Schiel-Bengelsdorf B."/>
            <person name="Bengelsdorf F.R."/>
            <person name="Daniel R."/>
            <person name="Duerre P."/>
        </authorList>
    </citation>
    <scope>NUCLEOTIDE SEQUENCE [LARGE SCALE GENOMIC DNA]</scope>
    <source>
        <strain evidence="2">DSM 5847</strain>
    </source>
</reference>
<dbReference type="EMBL" id="LHUR01000017">
    <property type="protein sequence ID" value="KOA20297.1"/>
    <property type="molecule type" value="Genomic_DNA"/>
</dbReference>
<dbReference type="RefSeq" id="WP_052220877.1">
    <property type="nucleotide sequence ID" value="NZ_LHUR01000017.1"/>
</dbReference>
<dbReference type="STRING" id="36844.SAMN04488501_11720"/>
<dbReference type="InterPro" id="IPR009665">
    <property type="entry name" value="YyaC"/>
</dbReference>
<evidence type="ECO:0000313" key="1">
    <source>
        <dbReference type="EMBL" id="KOA20297.1"/>
    </source>
</evidence>
<dbReference type="Proteomes" id="UP000037043">
    <property type="component" value="Unassembled WGS sequence"/>
</dbReference>
<dbReference type="SUPFAM" id="SSF53163">
    <property type="entry name" value="HybD-like"/>
    <property type="match status" value="1"/>
</dbReference>
<comment type="caution">
    <text evidence="1">The sequence shown here is derived from an EMBL/GenBank/DDBJ whole genome shotgun (WGS) entry which is preliminary data.</text>
</comment>